<accession>A0ACB8L0C2</accession>
<proteinExistence type="predicted"/>
<dbReference type="Proteomes" id="UP000829398">
    <property type="component" value="Chromosome 4"/>
</dbReference>
<gene>
    <name evidence="1" type="ORF">KPL71_011071</name>
</gene>
<evidence type="ECO:0000313" key="2">
    <source>
        <dbReference type="Proteomes" id="UP000829398"/>
    </source>
</evidence>
<evidence type="ECO:0000313" key="1">
    <source>
        <dbReference type="EMBL" id="KAH9766839.1"/>
    </source>
</evidence>
<name>A0ACB8L0C2_CITSI</name>
<dbReference type="EMBL" id="CM039173">
    <property type="protein sequence ID" value="KAH9766839.1"/>
    <property type="molecule type" value="Genomic_DNA"/>
</dbReference>
<organism evidence="1 2">
    <name type="scientific">Citrus sinensis</name>
    <name type="common">Sweet orange</name>
    <name type="synonym">Citrus aurantium var. sinensis</name>
    <dbReference type="NCBI Taxonomy" id="2711"/>
    <lineage>
        <taxon>Eukaryota</taxon>
        <taxon>Viridiplantae</taxon>
        <taxon>Streptophyta</taxon>
        <taxon>Embryophyta</taxon>
        <taxon>Tracheophyta</taxon>
        <taxon>Spermatophyta</taxon>
        <taxon>Magnoliopsida</taxon>
        <taxon>eudicotyledons</taxon>
        <taxon>Gunneridae</taxon>
        <taxon>Pentapetalae</taxon>
        <taxon>rosids</taxon>
        <taxon>malvids</taxon>
        <taxon>Sapindales</taxon>
        <taxon>Rutaceae</taxon>
        <taxon>Aurantioideae</taxon>
        <taxon>Citrus</taxon>
    </lineage>
</organism>
<reference evidence="2" key="1">
    <citation type="journal article" date="2023" name="Hortic. Res.">
        <title>A chromosome-level phased genome enabling allele-level studies in sweet orange: a case study on citrus Huanglongbing tolerance.</title>
        <authorList>
            <person name="Wu B."/>
            <person name="Yu Q."/>
            <person name="Deng Z."/>
            <person name="Duan Y."/>
            <person name="Luo F."/>
            <person name="Gmitter F. Jr."/>
        </authorList>
    </citation>
    <scope>NUCLEOTIDE SEQUENCE [LARGE SCALE GENOMIC DNA]</scope>
    <source>
        <strain evidence="2">cv. Valencia</strain>
    </source>
</reference>
<keyword evidence="2" id="KW-1185">Reference proteome</keyword>
<sequence>MDESYNNLPSSHLLGSVPAVVSEEKHATSYEAPEATMQTFPPGNGGGSRPGYQSLGSSSEGFEQQPANNWKGFFSISSYTQYFNVDTDIVINRLISSLHPLSGDFFSKIDANPDLFVNVAACTVYGYAIVVPLAYYFLLQYMGSSASLVRFWCLWGYSLFIFVVTSFLLLIPIELLRWIIILLAGTTSSCFVAFNLKSYMEGNDLTVLVVASFCLQMALAIFIKVWFFP</sequence>
<comment type="caution">
    <text evidence="1">The sequence shown here is derived from an EMBL/GenBank/DDBJ whole genome shotgun (WGS) entry which is preliminary data.</text>
</comment>
<protein>
    <submittedName>
        <fullName evidence="1">Protein YIPF</fullName>
    </submittedName>
</protein>